<dbReference type="EMBL" id="REFJ01000005">
    <property type="protein sequence ID" value="RMA78740.1"/>
    <property type="molecule type" value="Genomic_DNA"/>
</dbReference>
<comment type="caution">
    <text evidence="7">The sequence shown here is derived from an EMBL/GenBank/DDBJ whole genome shotgun (WGS) entry which is preliminary data.</text>
</comment>
<comment type="subunit">
    <text evidence="1">Monomer.</text>
</comment>
<dbReference type="InterPro" id="IPR052944">
    <property type="entry name" value="Sporulation_related"/>
</dbReference>
<dbReference type="GO" id="GO:0015031">
    <property type="term" value="P:protein transport"/>
    <property type="evidence" value="ECO:0007669"/>
    <property type="project" value="UniProtKB-KW"/>
</dbReference>
<feature type="signal peptide" evidence="5">
    <location>
        <begin position="1"/>
        <end position="23"/>
    </location>
</feature>
<keyword evidence="8" id="KW-1185">Reference proteome</keyword>
<evidence type="ECO:0000259" key="6">
    <source>
        <dbReference type="Pfam" id="PF17131"/>
    </source>
</evidence>
<dbReference type="OrthoDB" id="9803781at2"/>
<feature type="chain" id="PRO_5018057917" evidence="5">
    <location>
        <begin position="24"/>
        <end position="252"/>
    </location>
</feature>
<evidence type="ECO:0000256" key="4">
    <source>
        <dbReference type="ARBA" id="ARBA00022927"/>
    </source>
</evidence>
<dbReference type="Gene3D" id="2.50.20.10">
    <property type="entry name" value="Lipoprotein localisation LolA/LolB/LppX"/>
    <property type="match status" value="1"/>
</dbReference>
<gene>
    <name evidence="7" type="ORF">DFR27_2078</name>
</gene>
<evidence type="ECO:0000313" key="8">
    <source>
        <dbReference type="Proteomes" id="UP000267187"/>
    </source>
</evidence>
<dbReference type="PANTHER" id="PTHR37507:SF2">
    <property type="entry name" value="SPORULATION PROTEIN YDCC"/>
    <property type="match status" value="1"/>
</dbReference>
<keyword evidence="2" id="KW-0813">Transport</keyword>
<evidence type="ECO:0000256" key="2">
    <source>
        <dbReference type="ARBA" id="ARBA00022448"/>
    </source>
</evidence>
<feature type="domain" description="Uncharacterized protein TP-0789" evidence="6">
    <location>
        <begin position="68"/>
        <end position="248"/>
    </location>
</feature>
<dbReference type="SUPFAM" id="SSF89392">
    <property type="entry name" value="Prokaryotic lipoproteins and lipoprotein localization factors"/>
    <property type="match status" value="1"/>
</dbReference>
<dbReference type="Pfam" id="PF17131">
    <property type="entry name" value="LolA_like"/>
    <property type="match status" value="1"/>
</dbReference>
<accession>A0A3M0A1Q9</accession>
<dbReference type="RefSeq" id="WP_121877385.1">
    <property type="nucleotide sequence ID" value="NZ_REFJ01000005.1"/>
</dbReference>
<evidence type="ECO:0000313" key="7">
    <source>
        <dbReference type="EMBL" id="RMA78740.1"/>
    </source>
</evidence>
<keyword evidence="4" id="KW-0653">Protein transport</keyword>
<keyword evidence="7" id="KW-0449">Lipoprotein</keyword>
<proteinExistence type="predicted"/>
<name>A0A3M0A1Q9_9GAMM</name>
<evidence type="ECO:0000256" key="3">
    <source>
        <dbReference type="ARBA" id="ARBA00022729"/>
    </source>
</evidence>
<reference evidence="7 8" key="1">
    <citation type="submission" date="2018-10" db="EMBL/GenBank/DDBJ databases">
        <title>Genomic Encyclopedia of Type Strains, Phase IV (KMG-IV): sequencing the most valuable type-strain genomes for metagenomic binning, comparative biology and taxonomic classification.</title>
        <authorList>
            <person name="Goeker M."/>
        </authorList>
    </citation>
    <scope>NUCLEOTIDE SEQUENCE [LARGE SCALE GENOMIC DNA]</scope>
    <source>
        <strain evidence="7 8">DSM 25080</strain>
    </source>
</reference>
<dbReference type="InterPro" id="IPR033399">
    <property type="entry name" value="TP_0789-like"/>
</dbReference>
<evidence type="ECO:0000256" key="5">
    <source>
        <dbReference type="SAM" id="SignalP"/>
    </source>
</evidence>
<protein>
    <submittedName>
        <fullName evidence="7">Outer membrane lipoprotein-sorting protein</fullName>
    </submittedName>
</protein>
<dbReference type="AlphaFoldDB" id="A0A3M0A1Q9"/>
<sequence length="252" mass="28579">MLSFKLFRYLVLVFVLCAGSAQAQPNAETIIRATVDNWRGLTSVGEVTMTIHRRDWERSMSMKAWTQGDDQSLVRVTAPAKDAGNATLIDGDDMWSYAPRINRVIKIPSSMMAQSWMGSDFSNKDITKSTDVLDNYTHVLIDQGEHEGITTYVIESTPHEDAPVVWGKEVYTIRADYVILRQEFWSQDGELVKYMVSSDIVEMDGRKVAARIRMQPADNDDEWTEIVQQSIEFDVALSGSTFTQANLRNPRQ</sequence>
<evidence type="ECO:0000256" key="1">
    <source>
        <dbReference type="ARBA" id="ARBA00011245"/>
    </source>
</evidence>
<dbReference type="PANTHER" id="PTHR37507">
    <property type="entry name" value="SPORULATION PROTEIN YDCC"/>
    <property type="match status" value="1"/>
</dbReference>
<dbReference type="CDD" id="cd16329">
    <property type="entry name" value="LolA_like"/>
    <property type="match status" value="1"/>
</dbReference>
<dbReference type="InterPro" id="IPR029046">
    <property type="entry name" value="LolA/LolB/LppX"/>
</dbReference>
<keyword evidence="3 5" id="KW-0732">Signal</keyword>
<organism evidence="7 8">
    <name type="scientific">Umboniibacter marinipuniceus</name>
    <dbReference type="NCBI Taxonomy" id="569599"/>
    <lineage>
        <taxon>Bacteria</taxon>
        <taxon>Pseudomonadati</taxon>
        <taxon>Pseudomonadota</taxon>
        <taxon>Gammaproteobacteria</taxon>
        <taxon>Cellvibrionales</taxon>
        <taxon>Cellvibrionaceae</taxon>
        <taxon>Umboniibacter</taxon>
    </lineage>
</organism>
<dbReference type="Proteomes" id="UP000267187">
    <property type="component" value="Unassembled WGS sequence"/>
</dbReference>